<feature type="compositionally biased region" description="Basic and acidic residues" evidence="9">
    <location>
        <begin position="400"/>
        <end position="412"/>
    </location>
</feature>
<evidence type="ECO:0000256" key="7">
    <source>
        <dbReference type="ARBA" id="ARBA00023265"/>
    </source>
</evidence>
<dbReference type="InParanoid" id="A0A7I4FPA5"/>
<accession>A0A7I4FPA5</accession>
<name>A0A7I4FPA5_PHYPA</name>
<reference evidence="11 12" key="1">
    <citation type="journal article" date="2008" name="Science">
        <title>The Physcomitrella genome reveals evolutionary insights into the conquest of land by plants.</title>
        <authorList>
            <person name="Rensing S."/>
            <person name="Lang D."/>
            <person name="Zimmer A."/>
            <person name="Terry A."/>
            <person name="Salamov A."/>
            <person name="Shapiro H."/>
            <person name="Nishiyama T."/>
            <person name="Perroud P.-F."/>
            <person name="Lindquist E."/>
            <person name="Kamisugi Y."/>
            <person name="Tanahashi T."/>
            <person name="Sakakibara K."/>
            <person name="Fujita T."/>
            <person name="Oishi K."/>
            <person name="Shin-I T."/>
            <person name="Kuroki Y."/>
            <person name="Toyoda A."/>
            <person name="Suzuki Y."/>
            <person name="Hashimoto A."/>
            <person name="Yamaguchi K."/>
            <person name="Sugano A."/>
            <person name="Kohara Y."/>
            <person name="Fujiyama A."/>
            <person name="Anterola A."/>
            <person name="Aoki S."/>
            <person name="Ashton N."/>
            <person name="Barbazuk W.B."/>
            <person name="Barker E."/>
            <person name="Bennetzen J."/>
            <person name="Bezanilla M."/>
            <person name="Blankenship R."/>
            <person name="Cho S.H."/>
            <person name="Dutcher S."/>
            <person name="Estelle M."/>
            <person name="Fawcett J.A."/>
            <person name="Gundlach H."/>
            <person name="Hanada K."/>
            <person name="Heyl A."/>
            <person name="Hicks K.A."/>
            <person name="Hugh J."/>
            <person name="Lohr M."/>
            <person name="Mayer K."/>
            <person name="Melkozernov A."/>
            <person name="Murata T."/>
            <person name="Nelson D."/>
            <person name="Pils B."/>
            <person name="Prigge M."/>
            <person name="Reiss B."/>
            <person name="Renner T."/>
            <person name="Rombauts S."/>
            <person name="Rushton P."/>
            <person name="Sanderfoot A."/>
            <person name="Schween G."/>
            <person name="Shiu S.-H."/>
            <person name="Stueber K."/>
            <person name="Theodoulou F.L."/>
            <person name="Tu H."/>
            <person name="Van de Peer Y."/>
            <person name="Verrier P.J."/>
            <person name="Waters E."/>
            <person name="Wood A."/>
            <person name="Yang L."/>
            <person name="Cove D."/>
            <person name="Cuming A."/>
            <person name="Hasebe M."/>
            <person name="Lucas S."/>
            <person name="Mishler D.B."/>
            <person name="Reski R."/>
            <person name="Grigoriev I."/>
            <person name="Quatrano R.S."/>
            <person name="Boore J.L."/>
        </authorList>
    </citation>
    <scope>NUCLEOTIDE SEQUENCE [LARGE SCALE GENOMIC DNA]</scope>
    <source>
        <strain evidence="11 12">cv. Gransden 2004</strain>
    </source>
</reference>
<evidence type="ECO:0000256" key="6">
    <source>
        <dbReference type="ARBA" id="ARBA00023136"/>
    </source>
</evidence>
<keyword evidence="7 8" id="KW-0568">Pathogenesis-related protein</keyword>
<comment type="function">
    <text evidence="8">May be involved in modulation of pathogen defense and leaf cell death.</text>
</comment>
<gene>
    <name evidence="8" type="primary">MLO</name>
</gene>
<feature type="transmembrane region" description="Helical" evidence="10">
    <location>
        <begin position="216"/>
        <end position="235"/>
    </location>
</feature>
<feature type="compositionally biased region" description="Low complexity" evidence="9">
    <location>
        <begin position="452"/>
        <end position="464"/>
    </location>
</feature>
<feature type="transmembrane region" description="Helical" evidence="10">
    <location>
        <begin position="101"/>
        <end position="120"/>
    </location>
</feature>
<dbReference type="EnsemblPlants" id="Pp3c4_24510V3.3">
    <property type="protein sequence ID" value="Pp3c4_24510V3.3"/>
    <property type="gene ID" value="Pp3c4_24510"/>
</dbReference>
<evidence type="ECO:0000256" key="2">
    <source>
        <dbReference type="ARBA" id="ARBA00006574"/>
    </source>
</evidence>
<keyword evidence="5 8" id="KW-1133">Transmembrane helix</keyword>
<keyword evidence="4 8" id="KW-0611">Plant defense</keyword>
<dbReference type="Proteomes" id="UP000006727">
    <property type="component" value="Chromosome 4"/>
</dbReference>
<dbReference type="AlphaFoldDB" id="A0A7I4FPA5"/>
<feature type="transmembrane region" description="Helical" evidence="10">
    <location>
        <begin position="275"/>
        <end position="296"/>
    </location>
</feature>
<evidence type="ECO:0000313" key="11">
    <source>
        <dbReference type="EnsemblPlants" id="Pp3c4_24510V3.3"/>
    </source>
</evidence>
<evidence type="ECO:0000256" key="4">
    <source>
        <dbReference type="ARBA" id="ARBA00022821"/>
    </source>
</evidence>
<dbReference type="PANTHER" id="PTHR31942">
    <property type="entry name" value="MLO-LIKE PROTEIN 1"/>
    <property type="match status" value="1"/>
</dbReference>
<evidence type="ECO:0000256" key="5">
    <source>
        <dbReference type="ARBA" id="ARBA00022989"/>
    </source>
</evidence>
<dbReference type="GO" id="GO:0005516">
    <property type="term" value="F:calmodulin binding"/>
    <property type="evidence" value="ECO:0007669"/>
    <property type="project" value="UniProtKB-KW"/>
</dbReference>
<evidence type="ECO:0000256" key="3">
    <source>
        <dbReference type="ARBA" id="ARBA00022692"/>
    </source>
</evidence>
<reference evidence="11" key="3">
    <citation type="submission" date="2020-12" db="UniProtKB">
        <authorList>
            <consortium name="EnsemblPlants"/>
        </authorList>
    </citation>
    <scope>IDENTIFICATION</scope>
</reference>
<comment type="domain">
    <text evidence="8">The C-terminus contains a calmodulin-binding domain, which binds calmodulin in a calcium-dependent fashion.</text>
</comment>
<feature type="transmembrane region" description="Helical" evidence="10">
    <location>
        <begin position="19"/>
        <end position="37"/>
    </location>
</feature>
<keyword evidence="6 8" id="KW-0472">Membrane</keyword>
<feature type="compositionally biased region" description="Low complexity" evidence="9">
    <location>
        <begin position="379"/>
        <end position="393"/>
    </location>
</feature>
<dbReference type="Pfam" id="PF03094">
    <property type="entry name" value="Mlo"/>
    <property type="match status" value="2"/>
</dbReference>
<dbReference type="InterPro" id="IPR004326">
    <property type="entry name" value="Mlo"/>
</dbReference>
<evidence type="ECO:0000313" key="12">
    <source>
        <dbReference type="Proteomes" id="UP000006727"/>
    </source>
</evidence>
<comment type="subcellular location">
    <subcellularLocation>
        <location evidence="1 8">Membrane</location>
        <topology evidence="1 8">Multi-pass membrane protein</topology>
    </subcellularLocation>
</comment>
<dbReference type="PANTHER" id="PTHR31942:SF77">
    <property type="entry name" value="MLO-LIKE PROTEIN 14"/>
    <property type="match status" value="1"/>
</dbReference>
<dbReference type="Gramene" id="Pp3c4_24510V3.3">
    <property type="protein sequence ID" value="Pp3c4_24510V3.3"/>
    <property type="gene ID" value="Pp3c4_24510"/>
</dbReference>
<keyword evidence="3 8" id="KW-0812">Transmembrane</keyword>
<evidence type="ECO:0000256" key="10">
    <source>
        <dbReference type="SAM" id="Phobius"/>
    </source>
</evidence>
<evidence type="ECO:0000256" key="9">
    <source>
        <dbReference type="SAM" id="MobiDB-lite"/>
    </source>
</evidence>
<feature type="transmembrane region" description="Helical" evidence="10">
    <location>
        <begin position="316"/>
        <end position="340"/>
    </location>
</feature>
<keyword evidence="8" id="KW-0112">Calmodulin-binding</keyword>
<dbReference type="EMBL" id="ABEU02000004">
    <property type="status" value="NOT_ANNOTATED_CDS"/>
    <property type="molecule type" value="Genomic_DNA"/>
</dbReference>
<dbReference type="GO" id="GO:0016020">
    <property type="term" value="C:membrane"/>
    <property type="evidence" value="ECO:0007669"/>
    <property type="project" value="UniProtKB-SubCell"/>
</dbReference>
<feature type="transmembrane region" description="Helical" evidence="10">
    <location>
        <begin position="191"/>
        <end position="210"/>
    </location>
</feature>
<organism evidence="11 12">
    <name type="scientific">Physcomitrium patens</name>
    <name type="common">Spreading-leaved earth moss</name>
    <name type="synonym">Physcomitrella patens</name>
    <dbReference type="NCBI Taxonomy" id="3218"/>
    <lineage>
        <taxon>Eukaryota</taxon>
        <taxon>Viridiplantae</taxon>
        <taxon>Streptophyta</taxon>
        <taxon>Embryophyta</taxon>
        <taxon>Bryophyta</taxon>
        <taxon>Bryophytina</taxon>
        <taxon>Bryopsida</taxon>
        <taxon>Funariidae</taxon>
        <taxon>Funariales</taxon>
        <taxon>Funariaceae</taxon>
        <taxon>Physcomitrium</taxon>
    </lineage>
</organism>
<feature type="region of interest" description="Disordered" evidence="9">
    <location>
        <begin position="374"/>
        <end position="473"/>
    </location>
</feature>
<comment type="similarity">
    <text evidence="2 8">Belongs to the MLO family.</text>
</comment>
<dbReference type="GO" id="GO:0006952">
    <property type="term" value="P:defense response"/>
    <property type="evidence" value="ECO:0007669"/>
    <property type="project" value="UniProtKB-KW"/>
</dbReference>
<protein>
    <recommendedName>
        <fullName evidence="8">MLO-like protein</fullName>
    </recommendedName>
</protein>
<keyword evidence="12" id="KW-1185">Reference proteome</keyword>
<evidence type="ECO:0000256" key="1">
    <source>
        <dbReference type="ARBA" id="ARBA00004141"/>
    </source>
</evidence>
<evidence type="ECO:0000256" key="8">
    <source>
        <dbReference type="RuleBase" id="RU280816"/>
    </source>
</evidence>
<sequence>MAGDAADEDERSLEFTPTWALAVVSSMFVVIGFVYLLKTKRKPLFEALQKIKDELMLVGFISLTLTVLENPVSKICIRSALFNKWTPCKDFEPFVSKHSLHQLHIFIFVLAGVHVVYSRLTMALALSKYHTSKPWSKSRLIVWVVCFFQQFHIPRSDYLTLRLSFITTHNLPYKYNFHSYMIRSMENEFETIVGISAWLWASVIAFLLVNVDGVTLYFWASFVPVVVVLAIGMKLQHIVATLALETSPNGAVPGHFVGALLKPRDQLFWFNRPKLLLHVIHLVLFQNAYELATFVWHVTQFGFHSCLLEQDKWFVYVRLAIGLIVQLACSFSTLPLYALVSQMGTHFKKAVVPIRVNRVLHVWHKDAKKRLKLGSHGVSSDGSERSNTSSGSRSRSKLTVVEERIRSIREDSLSGGSGGDLSSPMSVIMEEGSLSPEDRTATSSHSWKIGVASSSQPAISSPPSTTFQNVWDR</sequence>
<proteinExistence type="inferred from homology"/>
<reference evidence="11 12" key="2">
    <citation type="journal article" date="2018" name="Plant J.">
        <title>The Physcomitrella patens chromosome-scale assembly reveals moss genome structure and evolution.</title>
        <authorList>
            <person name="Lang D."/>
            <person name="Ullrich K.K."/>
            <person name="Murat F."/>
            <person name="Fuchs J."/>
            <person name="Jenkins J."/>
            <person name="Haas F.B."/>
            <person name="Piednoel M."/>
            <person name="Gundlach H."/>
            <person name="Van Bel M."/>
            <person name="Meyberg R."/>
            <person name="Vives C."/>
            <person name="Morata J."/>
            <person name="Symeonidi A."/>
            <person name="Hiss M."/>
            <person name="Muchero W."/>
            <person name="Kamisugi Y."/>
            <person name="Saleh O."/>
            <person name="Blanc G."/>
            <person name="Decker E.L."/>
            <person name="van Gessel N."/>
            <person name="Grimwood J."/>
            <person name="Hayes R.D."/>
            <person name="Graham S.W."/>
            <person name="Gunter L.E."/>
            <person name="McDaniel S.F."/>
            <person name="Hoernstein S.N.W."/>
            <person name="Larsson A."/>
            <person name="Li F.W."/>
            <person name="Perroud P.F."/>
            <person name="Phillips J."/>
            <person name="Ranjan P."/>
            <person name="Rokshar D.S."/>
            <person name="Rothfels C.J."/>
            <person name="Schneider L."/>
            <person name="Shu S."/>
            <person name="Stevenson D.W."/>
            <person name="Thummler F."/>
            <person name="Tillich M."/>
            <person name="Villarreal Aguilar J.C."/>
            <person name="Widiez T."/>
            <person name="Wong G.K."/>
            <person name="Wymore A."/>
            <person name="Zhang Y."/>
            <person name="Zimmer A.D."/>
            <person name="Quatrano R.S."/>
            <person name="Mayer K.F.X."/>
            <person name="Goodstein D."/>
            <person name="Casacuberta J.M."/>
            <person name="Vandepoele K."/>
            <person name="Reski R."/>
            <person name="Cuming A.C."/>
            <person name="Tuskan G.A."/>
            <person name="Maumus F."/>
            <person name="Salse J."/>
            <person name="Schmutz J."/>
            <person name="Rensing S.A."/>
        </authorList>
    </citation>
    <scope>NUCLEOTIDE SEQUENCE [LARGE SCALE GENOMIC DNA]</scope>
    <source>
        <strain evidence="11 12">cv. Gransden 2004</strain>
    </source>
</reference>